<reference evidence="2 3" key="1">
    <citation type="submission" date="2020-10" db="EMBL/GenBank/DDBJ databases">
        <title>Streptomyces ferrugineus complate genome analysis.</title>
        <authorList>
            <person name="Anwar N."/>
        </authorList>
    </citation>
    <scope>NUCLEOTIDE SEQUENCE [LARGE SCALE GENOMIC DNA]</scope>
    <source>
        <strain evidence="2 3">CCTCC AA2014009</strain>
    </source>
</reference>
<dbReference type="Pfam" id="PF12900">
    <property type="entry name" value="Pyridox_ox_2"/>
    <property type="match status" value="1"/>
</dbReference>
<sequence length="164" mass="17818">MAHQPRRPTASRSDNPWPVSTAPAPRRTIELAPDEALRLLGSIPIGRIIFTRHALPTARPVNHVLDAGDIIIRTHEGAALVSSAQQGGPQGIVVAYEADDIDIESRLGWSVVATGYCRLVTDPAQVARYQTMLHTWSDQHMDQVVRIHPDLVTGIRLVAADGAT</sequence>
<keyword evidence="3" id="KW-1185">Reference proteome</keyword>
<dbReference type="Gene3D" id="2.30.110.10">
    <property type="entry name" value="Electron Transport, Fmn-binding Protein, Chain A"/>
    <property type="match status" value="1"/>
</dbReference>
<accession>A0A7M2SCJ2</accession>
<organism evidence="2 3">
    <name type="scientific">Streptomyces ferrugineus</name>
    <dbReference type="NCBI Taxonomy" id="1413221"/>
    <lineage>
        <taxon>Bacteria</taxon>
        <taxon>Bacillati</taxon>
        <taxon>Actinomycetota</taxon>
        <taxon>Actinomycetes</taxon>
        <taxon>Kitasatosporales</taxon>
        <taxon>Streptomycetaceae</taxon>
        <taxon>Streptomyces</taxon>
    </lineage>
</organism>
<dbReference type="KEGG" id="sfeu:IM697_28215"/>
<dbReference type="AlphaFoldDB" id="A0A7M2SCJ2"/>
<dbReference type="Proteomes" id="UP000594205">
    <property type="component" value="Chromosome"/>
</dbReference>
<dbReference type="InterPro" id="IPR024747">
    <property type="entry name" value="Pyridox_Oxase-rel"/>
</dbReference>
<evidence type="ECO:0000256" key="1">
    <source>
        <dbReference type="SAM" id="MobiDB-lite"/>
    </source>
</evidence>
<protein>
    <submittedName>
        <fullName evidence="2">Pyridoxamine 5'-phosphate oxidase family protein</fullName>
    </submittedName>
</protein>
<proteinExistence type="predicted"/>
<dbReference type="EMBL" id="CP063373">
    <property type="protein sequence ID" value="QOV34042.1"/>
    <property type="molecule type" value="Genomic_DNA"/>
</dbReference>
<feature type="region of interest" description="Disordered" evidence="1">
    <location>
        <begin position="1"/>
        <end position="25"/>
    </location>
</feature>
<gene>
    <name evidence="2" type="ORF">IM697_28215</name>
</gene>
<evidence type="ECO:0000313" key="3">
    <source>
        <dbReference type="Proteomes" id="UP000594205"/>
    </source>
</evidence>
<evidence type="ECO:0000313" key="2">
    <source>
        <dbReference type="EMBL" id="QOV34042.1"/>
    </source>
</evidence>
<dbReference type="InterPro" id="IPR012349">
    <property type="entry name" value="Split_barrel_FMN-bd"/>
</dbReference>
<dbReference type="RefSeq" id="WP_194038916.1">
    <property type="nucleotide sequence ID" value="NZ_CP063373.1"/>
</dbReference>
<dbReference type="SUPFAM" id="SSF50475">
    <property type="entry name" value="FMN-binding split barrel"/>
    <property type="match status" value="1"/>
</dbReference>
<name>A0A7M2SCJ2_9ACTN</name>